<evidence type="ECO:0000256" key="2">
    <source>
        <dbReference type="ARBA" id="ARBA00006991"/>
    </source>
</evidence>
<dbReference type="Gene3D" id="1.10.4020.10">
    <property type="entry name" value="DNA breaking-rejoining enzymes"/>
    <property type="match status" value="1"/>
</dbReference>
<comment type="similarity">
    <text evidence="2">Belongs to the krueppel C2H2-type zinc-finger protein family.</text>
</comment>
<dbReference type="FunFam" id="3.30.160.60:FF:001325">
    <property type="entry name" value="zinc finger protein 200"/>
    <property type="match status" value="1"/>
</dbReference>
<feature type="domain" description="C2H2-type" evidence="13">
    <location>
        <begin position="564"/>
        <end position="591"/>
    </location>
</feature>
<keyword evidence="8" id="KW-0238">DNA-binding</keyword>
<evidence type="ECO:0000259" key="14">
    <source>
        <dbReference type="PROSITE" id="PS50804"/>
    </source>
</evidence>
<dbReference type="PROSITE" id="PS50804">
    <property type="entry name" value="SCAN_BOX"/>
    <property type="match status" value="1"/>
</dbReference>
<dbReference type="PROSITE" id="PS00028">
    <property type="entry name" value="ZINC_FINGER_C2H2_1"/>
    <property type="match status" value="9"/>
</dbReference>
<dbReference type="PANTHER" id="PTHR14003:SF23">
    <property type="entry name" value="ZINC FINGER PROTEIN 143"/>
    <property type="match status" value="1"/>
</dbReference>
<feature type="compositionally biased region" description="Polar residues" evidence="12">
    <location>
        <begin position="280"/>
        <end position="293"/>
    </location>
</feature>
<evidence type="ECO:0000256" key="6">
    <source>
        <dbReference type="ARBA" id="ARBA00022833"/>
    </source>
</evidence>
<dbReference type="InterPro" id="IPR038269">
    <property type="entry name" value="SCAN_sf"/>
</dbReference>
<dbReference type="FunFam" id="3.30.160.60:FF:000739">
    <property type="entry name" value="Zgc:171418 protein"/>
    <property type="match status" value="1"/>
</dbReference>
<dbReference type="FunFam" id="3.30.160.60:FF:001156">
    <property type="entry name" value="Zinc finger protein 407"/>
    <property type="match status" value="1"/>
</dbReference>
<dbReference type="InterPro" id="IPR003309">
    <property type="entry name" value="SCAN_dom"/>
</dbReference>
<dbReference type="GO" id="GO:0005667">
    <property type="term" value="C:transcription regulator complex"/>
    <property type="evidence" value="ECO:0007669"/>
    <property type="project" value="TreeGrafter"/>
</dbReference>
<dbReference type="Pfam" id="PF02023">
    <property type="entry name" value="SCAN"/>
    <property type="match status" value="1"/>
</dbReference>
<keyword evidence="3" id="KW-0479">Metal-binding</keyword>
<evidence type="ECO:0000256" key="7">
    <source>
        <dbReference type="ARBA" id="ARBA00023015"/>
    </source>
</evidence>
<evidence type="ECO:0000256" key="10">
    <source>
        <dbReference type="ARBA" id="ARBA00023242"/>
    </source>
</evidence>
<dbReference type="PROSITE" id="PS50157">
    <property type="entry name" value="ZINC_FINGER_C2H2_2"/>
    <property type="match status" value="9"/>
</dbReference>
<dbReference type="FunFam" id="3.30.160.60:FF:000358">
    <property type="entry name" value="zinc finger protein 24"/>
    <property type="match status" value="1"/>
</dbReference>
<feature type="domain" description="C2H2-type" evidence="13">
    <location>
        <begin position="424"/>
        <end position="451"/>
    </location>
</feature>
<feature type="domain" description="C2H2-type" evidence="13">
    <location>
        <begin position="592"/>
        <end position="619"/>
    </location>
</feature>
<dbReference type="FunFam" id="3.30.160.60:FF:001949">
    <property type="entry name" value="zinc finger protein 62 homolog isoform X2"/>
    <property type="match status" value="1"/>
</dbReference>
<keyword evidence="6" id="KW-0862">Zinc</keyword>
<keyword evidence="10" id="KW-0539">Nucleus</keyword>
<dbReference type="GO" id="GO:0008270">
    <property type="term" value="F:zinc ion binding"/>
    <property type="evidence" value="ECO:0007669"/>
    <property type="project" value="UniProtKB-KW"/>
</dbReference>
<feature type="domain" description="C2H2-type" evidence="13">
    <location>
        <begin position="452"/>
        <end position="479"/>
    </location>
</feature>
<evidence type="ECO:0000259" key="13">
    <source>
        <dbReference type="PROSITE" id="PS50157"/>
    </source>
</evidence>
<reference evidence="15" key="1">
    <citation type="submission" date="2025-08" db="UniProtKB">
        <authorList>
            <consortium name="Ensembl"/>
        </authorList>
    </citation>
    <scope>IDENTIFICATION</scope>
</reference>
<dbReference type="AlphaFoldDB" id="A0A8C5WRS1"/>
<feature type="domain" description="C2H2-type" evidence="13">
    <location>
        <begin position="396"/>
        <end position="423"/>
    </location>
</feature>
<reference evidence="15" key="2">
    <citation type="submission" date="2025-09" db="UniProtKB">
        <authorList>
            <consortium name="Ensembl"/>
        </authorList>
    </citation>
    <scope>IDENTIFICATION</scope>
</reference>
<feature type="region of interest" description="Disordered" evidence="12">
    <location>
        <begin position="280"/>
        <end position="310"/>
    </location>
</feature>
<dbReference type="InterPro" id="IPR013087">
    <property type="entry name" value="Znf_C2H2_type"/>
</dbReference>
<dbReference type="SMART" id="SM00431">
    <property type="entry name" value="SCAN"/>
    <property type="match status" value="1"/>
</dbReference>
<accession>A0A8C5WRS1</accession>
<dbReference type="FunFam" id="3.30.160.60:FF:002343">
    <property type="entry name" value="Zinc finger protein 33A"/>
    <property type="match status" value="1"/>
</dbReference>
<dbReference type="FunFam" id="3.30.160.60:FF:000135">
    <property type="entry name" value="Zinc finger protein 358"/>
    <property type="match status" value="1"/>
</dbReference>
<protein>
    <submittedName>
        <fullName evidence="15">Uncharacterized protein</fullName>
    </submittedName>
</protein>
<dbReference type="SUPFAM" id="SSF47353">
    <property type="entry name" value="Retrovirus capsid dimerization domain-like"/>
    <property type="match status" value="1"/>
</dbReference>
<feature type="domain" description="C2H2-type" evidence="13">
    <location>
        <begin position="620"/>
        <end position="647"/>
    </location>
</feature>
<dbReference type="SUPFAM" id="SSF57667">
    <property type="entry name" value="beta-beta-alpha zinc fingers"/>
    <property type="match status" value="5"/>
</dbReference>
<evidence type="ECO:0000256" key="8">
    <source>
        <dbReference type="ARBA" id="ARBA00023125"/>
    </source>
</evidence>
<dbReference type="FunFam" id="3.30.160.60:FF:001498">
    <property type="entry name" value="Zinc finger protein 404"/>
    <property type="match status" value="1"/>
</dbReference>
<dbReference type="GO" id="GO:0000978">
    <property type="term" value="F:RNA polymerase II cis-regulatory region sequence-specific DNA binding"/>
    <property type="evidence" value="ECO:0007669"/>
    <property type="project" value="TreeGrafter"/>
</dbReference>
<evidence type="ECO:0000256" key="4">
    <source>
        <dbReference type="ARBA" id="ARBA00022737"/>
    </source>
</evidence>
<keyword evidence="4" id="KW-0677">Repeat</keyword>
<dbReference type="Gene3D" id="3.30.160.60">
    <property type="entry name" value="Classic Zinc Finger"/>
    <property type="match status" value="9"/>
</dbReference>
<keyword evidence="16" id="KW-1185">Reference proteome</keyword>
<evidence type="ECO:0000313" key="16">
    <source>
        <dbReference type="Proteomes" id="UP000694406"/>
    </source>
</evidence>
<comment type="subcellular location">
    <subcellularLocation>
        <location evidence="1">Nucleus</location>
    </subcellularLocation>
</comment>
<evidence type="ECO:0000256" key="1">
    <source>
        <dbReference type="ARBA" id="ARBA00004123"/>
    </source>
</evidence>
<evidence type="ECO:0000256" key="12">
    <source>
        <dbReference type="SAM" id="MobiDB-lite"/>
    </source>
</evidence>
<dbReference type="Pfam" id="PF00096">
    <property type="entry name" value="zf-C2H2"/>
    <property type="match status" value="8"/>
</dbReference>
<dbReference type="CDD" id="cd07936">
    <property type="entry name" value="SCAN"/>
    <property type="match status" value="1"/>
</dbReference>
<name>A0A8C5WRS1_LATLA</name>
<feature type="domain" description="C2H2-type" evidence="13">
    <location>
        <begin position="480"/>
        <end position="507"/>
    </location>
</feature>
<dbReference type="GO" id="GO:0000981">
    <property type="term" value="F:DNA-binding transcription factor activity, RNA polymerase II-specific"/>
    <property type="evidence" value="ECO:0007669"/>
    <property type="project" value="TreeGrafter"/>
</dbReference>
<dbReference type="Ensembl" id="ENSLLTT00000008501.1">
    <property type="protein sequence ID" value="ENSLLTP00000008194.1"/>
    <property type="gene ID" value="ENSLLTG00000006219.1"/>
</dbReference>
<dbReference type="GO" id="GO:0000785">
    <property type="term" value="C:chromatin"/>
    <property type="evidence" value="ECO:0007669"/>
    <property type="project" value="TreeGrafter"/>
</dbReference>
<feature type="domain" description="SCAN box" evidence="14">
    <location>
        <begin position="179"/>
        <end position="257"/>
    </location>
</feature>
<feature type="region of interest" description="Disordered" evidence="12">
    <location>
        <begin position="344"/>
        <end position="391"/>
    </location>
</feature>
<dbReference type="FunFam" id="1.10.4020.10:FF:000001">
    <property type="entry name" value="zinc finger protein 263 isoform X1"/>
    <property type="match status" value="1"/>
</dbReference>
<sequence length="688" mass="77333">MLAFPIKNTLPNLCFSRSCRKVVMRHKIMTEKGKNPDAKPERGFQEGLKAGVTLEKAGRMTKDFQAGSMEDFAKIGVSSSAKSEVGDRRLKYLDPRAALKAMQSSKQEDVVSEPWENAKACLASLEGAAETYWRYKGWVDLSRETQKENEWANAAKMDDYWKVGEDVLREDSVANDTQRTLFREFRYQDVEGPREACSHLWYLCHRWLKPERHTKEQILELVILEQFLDILPSDLQRWVKAAGPHTCDQAVALAEGFPSGRLQEGPGLVQEVAEGFSMAEQTPTGTGERQASATGVKLEQDNGSNTEDDKWVIETRQGDLQLEGTKPVKLCACPLQEPCWLEEDGDGPAALGNGAGQKDEDNPGQHRPEGFSPAEEDGDSSQPAVVRRRHGSREKKTCAVCGKTFSRSTVLAAHQRTHTGERPFMCQNCGKCFSFKSTLVAHERTHTGERPYTCDLCGKSFTVSSVLTRHYRVHVEKKLFSCAECDKSFTQKSQLLSHQKIHMREKPFKCAQCGEGFSRSSSLKKHEGSHTGEKPFKCPDCEKSFNTSSQLVKHHRVHTGERPYTCSECGKSFSQWQILMVHQRTHTGEKPFKCATCGKCFSDRAVHIRHQKVHTGERPHQCPTCGKRFTHRTVLVKHQKIHAREALSLAKSQEELQRSVENFTKVCKVDEGSTLNDANGQRSSSSLP</sequence>
<dbReference type="Proteomes" id="UP000694406">
    <property type="component" value="Unplaced"/>
</dbReference>
<dbReference type="FunFam" id="3.30.160.60:FF:000557">
    <property type="entry name" value="zinc finger and SCAN domain-containing protein 29"/>
    <property type="match status" value="1"/>
</dbReference>
<feature type="compositionally biased region" description="Basic and acidic residues" evidence="12">
    <location>
        <begin position="357"/>
        <end position="369"/>
    </location>
</feature>
<dbReference type="GO" id="GO:0031519">
    <property type="term" value="C:PcG protein complex"/>
    <property type="evidence" value="ECO:0007669"/>
    <property type="project" value="TreeGrafter"/>
</dbReference>
<keyword evidence="9" id="KW-0804">Transcription</keyword>
<dbReference type="GeneTree" id="ENSGT00940000154715"/>
<dbReference type="SMART" id="SM00355">
    <property type="entry name" value="ZnF_C2H2"/>
    <property type="match status" value="9"/>
</dbReference>
<evidence type="ECO:0000256" key="3">
    <source>
        <dbReference type="ARBA" id="ARBA00022723"/>
    </source>
</evidence>
<evidence type="ECO:0000256" key="9">
    <source>
        <dbReference type="ARBA" id="ARBA00023163"/>
    </source>
</evidence>
<dbReference type="InterPro" id="IPR036236">
    <property type="entry name" value="Znf_C2H2_sf"/>
</dbReference>
<dbReference type="PANTHER" id="PTHR14003">
    <property type="entry name" value="TRANSCRIPTIONAL REPRESSOR PROTEIN YY"/>
    <property type="match status" value="1"/>
</dbReference>
<keyword evidence="5 11" id="KW-0863">Zinc-finger</keyword>
<proteinExistence type="inferred from homology"/>
<evidence type="ECO:0000256" key="5">
    <source>
        <dbReference type="ARBA" id="ARBA00022771"/>
    </source>
</evidence>
<evidence type="ECO:0000313" key="15">
    <source>
        <dbReference type="Ensembl" id="ENSLLTP00000008194.1"/>
    </source>
</evidence>
<keyword evidence="7" id="KW-0805">Transcription regulation</keyword>
<feature type="domain" description="C2H2-type" evidence="13">
    <location>
        <begin position="508"/>
        <end position="535"/>
    </location>
</feature>
<organism evidence="15 16">
    <name type="scientific">Laticauda laticaudata</name>
    <name type="common">Blue-ringed sea krait</name>
    <name type="synonym">Blue-lipped sea krait</name>
    <dbReference type="NCBI Taxonomy" id="8630"/>
    <lineage>
        <taxon>Eukaryota</taxon>
        <taxon>Metazoa</taxon>
        <taxon>Chordata</taxon>
        <taxon>Craniata</taxon>
        <taxon>Vertebrata</taxon>
        <taxon>Euteleostomi</taxon>
        <taxon>Lepidosauria</taxon>
        <taxon>Squamata</taxon>
        <taxon>Bifurcata</taxon>
        <taxon>Unidentata</taxon>
        <taxon>Episquamata</taxon>
        <taxon>Toxicofera</taxon>
        <taxon>Serpentes</taxon>
        <taxon>Colubroidea</taxon>
        <taxon>Elapidae</taxon>
        <taxon>Laticaudinae</taxon>
        <taxon>Laticauda</taxon>
    </lineage>
</organism>
<feature type="domain" description="C2H2-type" evidence="13">
    <location>
        <begin position="536"/>
        <end position="563"/>
    </location>
</feature>
<evidence type="ECO:0000256" key="11">
    <source>
        <dbReference type="PROSITE-ProRule" id="PRU00042"/>
    </source>
</evidence>